<dbReference type="OrthoDB" id="5982703at2759"/>
<gene>
    <name evidence="2" type="ORF">MEDL_37598</name>
</gene>
<dbReference type="PANTHER" id="PTHR33845">
    <property type="entry name" value="C2H2-TYPE DOMAIN-CONTAINING PROTEIN"/>
    <property type="match status" value="1"/>
</dbReference>
<evidence type="ECO:0000313" key="3">
    <source>
        <dbReference type="Proteomes" id="UP000683360"/>
    </source>
</evidence>
<dbReference type="PANTHER" id="PTHR33845:SF1">
    <property type="entry name" value="C2H2-TYPE DOMAIN-CONTAINING PROTEIN"/>
    <property type="match status" value="1"/>
</dbReference>
<dbReference type="AlphaFoldDB" id="A0A8S3SY26"/>
<accession>A0A8S3SY26</accession>
<evidence type="ECO:0008006" key="4">
    <source>
        <dbReference type="Google" id="ProtNLM"/>
    </source>
</evidence>
<feature type="compositionally biased region" description="Acidic residues" evidence="1">
    <location>
        <begin position="13"/>
        <end position="22"/>
    </location>
</feature>
<dbReference type="Proteomes" id="UP000683360">
    <property type="component" value="Unassembled WGS sequence"/>
</dbReference>
<dbReference type="EMBL" id="CAJPWZ010001804">
    <property type="protein sequence ID" value="CAG2224400.1"/>
    <property type="molecule type" value="Genomic_DNA"/>
</dbReference>
<reference evidence="2" key="1">
    <citation type="submission" date="2021-03" db="EMBL/GenBank/DDBJ databases">
        <authorList>
            <person name="Bekaert M."/>
        </authorList>
    </citation>
    <scope>NUCLEOTIDE SEQUENCE</scope>
</reference>
<evidence type="ECO:0000313" key="2">
    <source>
        <dbReference type="EMBL" id="CAG2224400.1"/>
    </source>
</evidence>
<feature type="region of interest" description="Disordered" evidence="1">
    <location>
        <begin position="1"/>
        <end position="26"/>
    </location>
</feature>
<sequence length="1037" mass="117724">MCEGSKENTSDNDSTESQDEENISEKWDLNEKLHTDNASDECTPFYHDFVSKEEIHIVLTESGIIPTAENCGVSTRTYEVCEGHFKHLLSLNLKRSRRRLCLLPSFISSHPDIDHSIDQDINAKSKRKRVDRTLSIDHIRVIQDKYGIVLAVNTPICLNCRLRVCKISTETCTDVSSSVQTFTANQSKTVAMEYSEDVVGIDLTETVDHVNILAYIIVIHSRAKRKQDDAYSHPEIAEDEFHFSAFSQETQMSSQNNSQSSQRTIHQIESLEKLNSFLLCEGLDTISMPTEDVDIILQQLASYDSSNYESSTTNTNETDTELLRSLADSYSKAESWQIRRQILSVISVQLNYNETEQLIPGLSEYRYYAAKKHSNKEGCGMPPKNREDTRNRMDHAKLDSFLDFITSSHVIKDLPFGERKLKLQDGKKIETPNIIRCMGPAAIVDQYKQYCKENDFNPLGDSTMFKILSECTATMRKSLEGLDYYLAEGVRAFKELEDVLAELHKMGSISLSDNTFKQHKELLLECKRYLKVDYKVHISETSNISDHCRKYALSSQDQDHFQSCCDHDHDHVCEHCEQISELLHAISKLVNECQVSDKDIYLYKFSQAKEKILNWKCHIIRSRNQGAAKSDLLDSLEESEVVIVLDWAMKYLPRRYREDQSNWYAKRGISWHIGVAFRRTGGNLQSLTFVHIFHSQISQDSVTTTSVILDIVEDLNTKYEDISKVHLWSDNAGCYKCTDTINAIAMSGKIAAYNFCEAQDGKGACDRTAATLKAGIRRYINEGNDVTSASQMKKAIESTVKNVKYIVKVVDSKTAVKEKSCPINIPAISSLNNFLFLDEGIKVWRHFSIGEGKLLINDCLIPVDFHSLGRPNPKVETAVDPVLSGIFTCETDGCVQSFNTHRELEEHHLVDKCVITAEKHPKFHKVQLYVEKLNTAQITQRDVELAPANVIEGQNRQAMGWALKASRLNKKTGNKEDPDSVAEEMKYATQNGSRIFSSTEFLTPLQISSFFSRHARKTDALRETLITEVENSLTTSV</sequence>
<proteinExistence type="predicted"/>
<comment type="caution">
    <text evidence="2">The sequence shown here is derived from an EMBL/GenBank/DDBJ whole genome shotgun (WGS) entry which is preliminary data.</text>
</comment>
<name>A0A8S3SY26_MYTED</name>
<evidence type="ECO:0000256" key="1">
    <source>
        <dbReference type="SAM" id="MobiDB-lite"/>
    </source>
</evidence>
<keyword evidence="3" id="KW-1185">Reference proteome</keyword>
<organism evidence="2 3">
    <name type="scientific">Mytilus edulis</name>
    <name type="common">Blue mussel</name>
    <dbReference type="NCBI Taxonomy" id="6550"/>
    <lineage>
        <taxon>Eukaryota</taxon>
        <taxon>Metazoa</taxon>
        <taxon>Spiralia</taxon>
        <taxon>Lophotrochozoa</taxon>
        <taxon>Mollusca</taxon>
        <taxon>Bivalvia</taxon>
        <taxon>Autobranchia</taxon>
        <taxon>Pteriomorphia</taxon>
        <taxon>Mytilida</taxon>
        <taxon>Mytiloidea</taxon>
        <taxon>Mytilidae</taxon>
        <taxon>Mytilinae</taxon>
        <taxon>Mytilus</taxon>
    </lineage>
</organism>
<protein>
    <recommendedName>
        <fullName evidence="4">C2H2-type domain-containing protein</fullName>
    </recommendedName>
</protein>